<evidence type="ECO:0000256" key="1">
    <source>
        <dbReference type="ARBA" id="ARBA00022946"/>
    </source>
</evidence>
<proteinExistence type="predicted"/>
<gene>
    <name evidence="4" type="ORF">EAT49_17320</name>
</gene>
<dbReference type="PANTHER" id="PTHR22602:SF0">
    <property type="entry name" value="TRANSFERASE CAF17, MITOCHONDRIAL-RELATED"/>
    <property type="match status" value="1"/>
</dbReference>
<dbReference type="GO" id="GO:0016226">
    <property type="term" value="P:iron-sulfur cluster assembly"/>
    <property type="evidence" value="ECO:0007669"/>
    <property type="project" value="TreeGrafter"/>
</dbReference>
<feature type="domain" description="CAF17 C-terminal" evidence="3">
    <location>
        <begin position="184"/>
        <end position="242"/>
    </location>
</feature>
<dbReference type="InterPro" id="IPR057460">
    <property type="entry name" value="CAF17_C"/>
</dbReference>
<evidence type="ECO:0000256" key="2">
    <source>
        <dbReference type="SAM" id="MobiDB-lite"/>
    </source>
</evidence>
<dbReference type="Gene3D" id="3.30.1360.120">
    <property type="entry name" value="Probable tRNA modification gtpase trme, domain 1"/>
    <property type="match status" value="2"/>
</dbReference>
<organism evidence="4 5">
    <name type="scientific">Histidinibacterium lentulum</name>
    <dbReference type="NCBI Taxonomy" id="2480588"/>
    <lineage>
        <taxon>Bacteria</taxon>
        <taxon>Pseudomonadati</taxon>
        <taxon>Pseudomonadota</taxon>
        <taxon>Alphaproteobacteria</taxon>
        <taxon>Rhodobacterales</taxon>
        <taxon>Paracoccaceae</taxon>
        <taxon>Histidinibacterium</taxon>
    </lineage>
</organism>
<evidence type="ECO:0000313" key="5">
    <source>
        <dbReference type="Proteomes" id="UP000268016"/>
    </source>
</evidence>
<dbReference type="InterPro" id="IPR045179">
    <property type="entry name" value="YgfZ/GcvT"/>
</dbReference>
<evidence type="ECO:0000259" key="3">
    <source>
        <dbReference type="Pfam" id="PF25455"/>
    </source>
</evidence>
<keyword evidence="1" id="KW-0809">Transit peptide</keyword>
<dbReference type="NCBIfam" id="TIGR03317">
    <property type="entry name" value="ygfZ_signature"/>
    <property type="match status" value="1"/>
</dbReference>
<dbReference type="AlphaFoldDB" id="A0A3N2QS41"/>
<sequence>MTDRLVIAVSGADRLKFLDGLVTNALPSPGDGLRYAALLTPQGKYIADFFMMAEDERILLDAPAAIAPALAQRLGMYKLRADVTIEDSGLKVSRGTGEAPEGALPDPRHPAMGWRLYGTTEGDDGSDWDAIRVEAMVPEAGAELTGDSYPLEMGLDRLHGVDFRKGCYVGQEVTARMRHKTELKKGLARLRLSGPATAGAEILAGEKPAGTLHTVSGNRGLAWLRYDRATGPMLAGGVAAELDATLLDA</sequence>
<dbReference type="SUPFAM" id="SSF103025">
    <property type="entry name" value="Folate-binding domain"/>
    <property type="match status" value="1"/>
</dbReference>
<dbReference type="RefSeq" id="WP_123643571.1">
    <property type="nucleotide sequence ID" value="NZ_ML119090.1"/>
</dbReference>
<comment type="caution">
    <text evidence="4">The sequence shown here is derived from an EMBL/GenBank/DDBJ whole genome shotgun (WGS) entry which is preliminary data.</text>
</comment>
<keyword evidence="5" id="KW-1185">Reference proteome</keyword>
<dbReference type="Proteomes" id="UP000268016">
    <property type="component" value="Unassembled WGS sequence"/>
</dbReference>
<dbReference type="PANTHER" id="PTHR22602">
    <property type="entry name" value="TRANSFERASE CAF17, MITOCHONDRIAL-RELATED"/>
    <property type="match status" value="1"/>
</dbReference>
<dbReference type="Pfam" id="PF25455">
    <property type="entry name" value="Beta-barrel_CAF17_C"/>
    <property type="match status" value="1"/>
</dbReference>
<accession>A0A3N2QS41</accession>
<feature type="region of interest" description="Disordered" evidence="2">
    <location>
        <begin position="92"/>
        <end position="111"/>
    </location>
</feature>
<protein>
    <submittedName>
        <fullName evidence="4">Folate-binding protein</fullName>
    </submittedName>
</protein>
<dbReference type="OrthoDB" id="9796287at2"/>
<name>A0A3N2QS41_9RHOB</name>
<dbReference type="InterPro" id="IPR027266">
    <property type="entry name" value="TrmE/GcvT-like"/>
</dbReference>
<reference evidence="4 5" key="1">
    <citation type="submission" date="2018-10" db="EMBL/GenBank/DDBJ databases">
        <title>Histidinibacterium lentulum gen. nov., sp. nov., a marine bacterium from the culture broth of Picochlorum sp. 122.</title>
        <authorList>
            <person name="Wang G."/>
        </authorList>
    </citation>
    <scope>NUCLEOTIDE SEQUENCE [LARGE SCALE GENOMIC DNA]</scope>
    <source>
        <strain evidence="4 5">B17</strain>
    </source>
</reference>
<evidence type="ECO:0000313" key="4">
    <source>
        <dbReference type="EMBL" id="ROT98031.1"/>
    </source>
</evidence>
<dbReference type="EMBL" id="RDRB01000010">
    <property type="protein sequence ID" value="ROT98031.1"/>
    <property type="molecule type" value="Genomic_DNA"/>
</dbReference>
<dbReference type="InterPro" id="IPR017703">
    <property type="entry name" value="YgfZ/GCV_T_CS"/>
</dbReference>